<dbReference type="Proteomes" id="UP001292084">
    <property type="component" value="Unassembled WGS sequence"/>
</dbReference>
<accession>A0ABU5KLS6</accession>
<reference evidence="1 2" key="1">
    <citation type="submission" date="2023-12" db="EMBL/GenBank/DDBJ databases">
        <title>Jeotgalibacillus haloalkaliphilus sp. nov., a novel salt-tolerant bacteria, isolated from the estuary of the Fenhe River into the Yellow River.</title>
        <authorList>
            <person name="Li Y."/>
        </authorList>
    </citation>
    <scope>NUCLEOTIDE SEQUENCE [LARGE SCALE GENOMIC DNA]</scope>
    <source>
        <strain evidence="1 2">HH7-29</strain>
    </source>
</reference>
<sequence length="73" mass="8785">MREQLMKYQQQNHTVKMIYMDKSGQCSERKIRIRNLHNTSFTAFCFKRGAVRTFQYDNVLSIVPVIKREKMVI</sequence>
<protein>
    <submittedName>
        <fullName evidence="1">Transcriptional regulator</fullName>
    </submittedName>
</protein>
<comment type="caution">
    <text evidence="1">The sequence shown here is derived from an EMBL/GenBank/DDBJ whole genome shotgun (WGS) entry which is preliminary data.</text>
</comment>
<dbReference type="RefSeq" id="WP_322421202.1">
    <property type="nucleotide sequence ID" value="NZ_JAXQNN010000002.1"/>
</dbReference>
<dbReference type="EMBL" id="JAXQNN010000002">
    <property type="protein sequence ID" value="MDZ5712227.1"/>
    <property type="molecule type" value="Genomic_DNA"/>
</dbReference>
<keyword evidence="2" id="KW-1185">Reference proteome</keyword>
<evidence type="ECO:0000313" key="1">
    <source>
        <dbReference type="EMBL" id="MDZ5712227.1"/>
    </source>
</evidence>
<evidence type="ECO:0000313" key="2">
    <source>
        <dbReference type="Proteomes" id="UP001292084"/>
    </source>
</evidence>
<name>A0ABU5KLS6_9BACL</name>
<organism evidence="1 2">
    <name type="scientific">Jeotgalibacillus haloalkalitolerans</name>
    <dbReference type="NCBI Taxonomy" id="3104292"/>
    <lineage>
        <taxon>Bacteria</taxon>
        <taxon>Bacillati</taxon>
        <taxon>Bacillota</taxon>
        <taxon>Bacilli</taxon>
        <taxon>Bacillales</taxon>
        <taxon>Caryophanaceae</taxon>
        <taxon>Jeotgalibacillus</taxon>
    </lineage>
</organism>
<proteinExistence type="predicted"/>
<gene>
    <name evidence="1" type="ORF">UFB30_08290</name>
</gene>